<dbReference type="InParanoid" id="A0A5C7EVH4"/>
<evidence type="ECO:0000256" key="1">
    <source>
        <dbReference type="ARBA" id="ARBA00001954"/>
    </source>
</evidence>
<proteinExistence type="predicted"/>
<sequence length="382" mass="43268">MKLSVLGGLGVADFLRAHWQKRPLLVRQALPGFGGLLSPRELMRLATREEVESRLVIRDGRRWHVESGPFAARRLSRLPSRQWTLLVHGLDLHLPAAHELMMRFSFVPLARLDDVMVSYAAPGGGVGPHFDSYDVFLLQGPGRRRWRISAQTDLSLVENAPLKVLKRFRSEQTWVLEPGDLLYLPPRYAHEGTALEECMTYSIGFRAPSHTELATQFLVYLQDRIHMPGMYADPDLRPQPRPARIPAAMVRQFARVLDGIRWGPREVEDFAGVYLSEPKPTVVFSPPARPLGRKAFARQAAHRGVVLDIKTRMLWGRRAVYINGEAVPLERAPRQQLARLGDRRRLPPGTRLDPVTLDVLYQWYRAGYLDLGAPKSAPSPPK</sequence>
<dbReference type="EMBL" id="VPFL01000006">
    <property type="protein sequence ID" value="TXF12347.1"/>
    <property type="molecule type" value="Genomic_DNA"/>
</dbReference>
<dbReference type="Gene3D" id="2.60.120.650">
    <property type="entry name" value="Cupin"/>
    <property type="match status" value="1"/>
</dbReference>
<accession>A0A5C7EVH4</accession>
<dbReference type="PROSITE" id="PS51184">
    <property type="entry name" value="JMJC"/>
    <property type="match status" value="1"/>
</dbReference>
<protein>
    <submittedName>
        <fullName evidence="7">Cupin domain-containing protein</fullName>
    </submittedName>
</protein>
<dbReference type="OrthoDB" id="9764016at2"/>
<evidence type="ECO:0000256" key="4">
    <source>
        <dbReference type="ARBA" id="ARBA00023002"/>
    </source>
</evidence>
<evidence type="ECO:0000256" key="5">
    <source>
        <dbReference type="ARBA" id="ARBA00023004"/>
    </source>
</evidence>
<dbReference type="RefSeq" id="WP_147799216.1">
    <property type="nucleotide sequence ID" value="NZ_VPFL01000006.1"/>
</dbReference>
<reference evidence="7 8" key="1">
    <citation type="submission" date="2019-08" db="EMBL/GenBank/DDBJ databases">
        <title>Pelomicrobium methylotrophicum gen. nov., sp. nov. a moderately thermophilic, facultatively anaerobic, lithoautotrophic and methylotrophic bacterium isolated from a terrestrial mud volcano.</title>
        <authorList>
            <person name="Slobodkina G.B."/>
            <person name="Merkel A.Y."/>
            <person name="Slobodkin A.I."/>
        </authorList>
    </citation>
    <scope>NUCLEOTIDE SEQUENCE [LARGE SCALE GENOMIC DNA]</scope>
    <source>
        <strain evidence="7 8">SM250</strain>
    </source>
</reference>
<dbReference type="SMART" id="SM00558">
    <property type="entry name" value="JmjC"/>
    <property type="match status" value="1"/>
</dbReference>
<evidence type="ECO:0000259" key="6">
    <source>
        <dbReference type="PROSITE" id="PS51184"/>
    </source>
</evidence>
<dbReference type="Pfam" id="PF08007">
    <property type="entry name" value="JmjC_2"/>
    <property type="match status" value="1"/>
</dbReference>
<keyword evidence="2" id="KW-0479">Metal-binding</keyword>
<dbReference type="PANTHER" id="PTHR13096">
    <property type="entry name" value="MINA53 MYC INDUCED NUCLEAR ANTIGEN"/>
    <property type="match status" value="1"/>
</dbReference>
<keyword evidence="4" id="KW-0560">Oxidoreductase</keyword>
<dbReference type="InterPro" id="IPR003347">
    <property type="entry name" value="JmjC_dom"/>
</dbReference>
<keyword evidence="5" id="KW-0408">Iron</keyword>
<dbReference type="InterPro" id="IPR039994">
    <property type="entry name" value="NO66-like"/>
</dbReference>
<evidence type="ECO:0000256" key="2">
    <source>
        <dbReference type="ARBA" id="ARBA00022723"/>
    </source>
</evidence>
<gene>
    <name evidence="7" type="ORF">FR698_05650</name>
</gene>
<dbReference type="GO" id="GO:0016706">
    <property type="term" value="F:2-oxoglutarate-dependent dioxygenase activity"/>
    <property type="evidence" value="ECO:0007669"/>
    <property type="project" value="TreeGrafter"/>
</dbReference>
<dbReference type="GO" id="GO:0046872">
    <property type="term" value="F:metal ion binding"/>
    <property type="evidence" value="ECO:0007669"/>
    <property type="project" value="UniProtKB-KW"/>
</dbReference>
<comment type="caution">
    <text evidence="7">The sequence shown here is derived from an EMBL/GenBank/DDBJ whole genome shotgun (WGS) entry which is preliminary data.</text>
</comment>
<evidence type="ECO:0000313" key="8">
    <source>
        <dbReference type="Proteomes" id="UP000321201"/>
    </source>
</evidence>
<dbReference type="SUPFAM" id="SSF51197">
    <property type="entry name" value="Clavaminate synthase-like"/>
    <property type="match status" value="1"/>
</dbReference>
<evidence type="ECO:0000313" key="7">
    <source>
        <dbReference type="EMBL" id="TXF12347.1"/>
    </source>
</evidence>
<dbReference type="PANTHER" id="PTHR13096:SF8">
    <property type="entry name" value="RIBOSOMAL OXYGENASE 1"/>
    <property type="match status" value="1"/>
</dbReference>
<dbReference type="Proteomes" id="UP000321201">
    <property type="component" value="Unassembled WGS sequence"/>
</dbReference>
<dbReference type="Pfam" id="PF20514">
    <property type="entry name" value="WHD_ROXA"/>
    <property type="match status" value="1"/>
</dbReference>
<keyword evidence="8" id="KW-1185">Reference proteome</keyword>
<dbReference type="InterPro" id="IPR046799">
    <property type="entry name" value="ROXA-like_wH"/>
</dbReference>
<feature type="domain" description="JmjC" evidence="6">
    <location>
        <begin position="96"/>
        <end position="222"/>
    </location>
</feature>
<organism evidence="7 8">
    <name type="scientific">Pelomicrobium methylotrophicum</name>
    <dbReference type="NCBI Taxonomy" id="2602750"/>
    <lineage>
        <taxon>Bacteria</taxon>
        <taxon>Pseudomonadati</taxon>
        <taxon>Pseudomonadota</taxon>
        <taxon>Hydrogenophilia</taxon>
        <taxon>Hydrogenophilia incertae sedis</taxon>
        <taxon>Pelomicrobium</taxon>
    </lineage>
</organism>
<dbReference type="AlphaFoldDB" id="A0A5C7EVH4"/>
<comment type="cofactor">
    <cofactor evidence="1">
        <name>Fe(2+)</name>
        <dbReference type="ChEBI" id="CHEBI:29033"/>
    </cofactor>
</comment>
<dbReference type="FunCoup" id="A0A5C7EVH4">
    <property type="interactions" value="46"/>
</dbReference>
<name>A0A5C7EVH4_9PROT</name>
<dbReference type="Gene3D" id="3.40.366.30">
    <property type="entry name" value="50S ribosomal protein L16 arginine hydroxylase, Chain A, Domain 2"/>
    <property type="match status" value="1"/>
</dbReference>
<keyword evidence="3" id="KW-0223">Dioxygenase</keyword>
<evidence type="ECO:0000256" key="3">
    <source>
        <dbReference type="ARBA" id="ARBA00022964"/>
    </source>
</evidence>